<proteinExistence type="predicted"/>
<name>A0A8S3YR25_9EUPU</name>
<organism evidence="1 2">
    <name type="scientific">Candidula unifasciata</name>
    <dbReference type="NCBI Taxonomy" id="100452"/>
    <lineage>
        <taxon>Eukaryota</taxon>
        <taxon>Metazoa</taxon>
        <taxon>Spiralia</taxon>
        <taxon>Lophotrochozoa</taxon>
        <taxon>Mollusca</taxon>
        <taxon>Gastropoda</taxon>
        <taxon>Heterobranchia</taxon>
        <taxon>Euthyneura</taxon>
        <taxon>Panpulmonata</taxon>
        <taxon>Eupulmonata</taxon>
        <taxon>Stylommatophora</taxon>
        <taxon>Helicina</taxon>
        <taxon>Helicoidea</taxon>
        <taxon>Geomitridae</taxon>
        <taxon>Candidula</taxon>
    </lineage>
</organism>
<sequence length="96" mass="11037">MAKDICYTVDVRPGEDKNKQTHKESIIVIGLPAKMTDVKGDHIEYSENLHRGHSKLLEQELSASEKTPHCQKKKRKVAVFSMKSFDTLLLNKWKTK</sequence>
<protein>
    <submittedName>
        <fullName evidence="1">Uncharacterized protein</fullName>
    </submittedName>
</protein>
<accession>A0A8S3YR25</accession>
<feature type="non-terminal residue" evidence="1">
    <location>
        <position position="96"/>
    </location>
</feature>
<keyword evidence="2" id="KW-1185">Reference proteome</keyword>
<comment type="caution">
    <text evidence="1">The sequence shown here is derived from an EMBL/GenBank/DDBJ whole genome shotgun (WGS) entry which is preliminary data.</text>
</comment>
<dbReference type="AlphaFoldDB" id="A0A8S3YR25"/>
<evidence type="ECO:0000313" key="2">
    <source>
        <dbReference type="Proteomes" id="UP000678393"/>
    </source>
</evidence>
<evidence type="ECO:0000313" key="1">
    <source>
        <dbReference type="EMBL" id="CAG5119273.1"/>
    </source>
</evidence>
<dbReference type="Proteomes" id="UP000678393">
    <property type="component" value="Unassembled WGS sequence"/>
</dbReference>
<dbReference type="EMBL" id="CAJHNH020000679">
    <property type="protein sequence ID" value="CAG5119273.1"/>
    <property type="molecule type" value="Genomic_DNA"/>
</dbReference>
<gene>
    <name evidence="1" type="ORF">CUNI_LOCUS4831</name>
</gene>
<reference evidence="1" key="1">
    <citation type="submission" date="2021-04" db="EMBL/GenBank/DDBJ databases">
        <authorList>
            <consortium name="Molecular Ecology Group"/>
        </authorList>
    </citation>
    <scope>NUCLEOTIDE SEQUENCE</scope>
</reference>